<dbReference type="PRINTS" id="PR00370">
    <property type="entry name" value="FMOXYGENASE"/>
</dbReference>
<dbReference type="Reactome" id="R-CEL-1614558">
    <property type="pathway name" value="Degradation of cysteine and homocysteine"/>
</dbReference>
<keyword evidence="7" id="KW-0812">Transmembrane</keyword>
<evidence type="ECO:0000256" key="20">
    <source>
        <dbReference type="ARBA" id="ARBA00047977"/>
    </source>
</evidence>
<evidence type="ECO:0000256" key="6">
    <source>
        <dbReference type="ARBA" id="ARBA00022630"/>
    </source>
</evidence>
<dbReference type="PIRSF" id="PIRSF000332">
    <property type="entry name" value="FMO"/>
    <property type="match status" value="1"/>
</dbReference>
<keyword evidence="10 26" id="KW-0521">NADP</keyword>
<dbReference type="OrthoDB" id="66881at2759"/>
<evidence type="ECO:0000256" key="3">
    <source>
        <dbReference type="ARBA" id="ARBA00009183"/>
    </source>
</evidence>
<reference evidence="29" key="4">
    <citation type="submission" date="2024-10" db="EMBL/GenBank/DDBJ databases">
        <authorList>
            <consortium name="WormBase Consortium"/>
            <person name="WormBase"/>
        </authorList>
    </citation>
    <scope>NUCLEOTIDE SEQUENCE</scope>
    <source>
        <strain evidence="29">Bristol N2</strain>
    </source>
</reference>
<comment type="catalytic activity">
    <reaction evidence="22">
        <text>(2E)-geranial + NADPH + O2 + H(+) = (1E)-2,6-dimethylhepta-1,5-dien-1-yl formate + NADP(+) + H2O</text>
        <dbReference type="Rhea" id="RHEA:54860"/>
        <dbReference type="ChEBI" id="CHEBI:15377"/>
        <dbReference type="ChEBI" id="CHEBI:15378"/>
        <dbReference type="ChEBI" id="CHEBI:15379"/>
        <dbReference type="ChEBI" id="CHEBI:16980"/>
        <dbReference type="ChEBI" id="CHEBI:57783"/>
        <dbReference type="ChEBI" id="CHEBI:58349"/>
        <dbReference type="ChEBI" id="CHEBI:138375"/>
    </reaction>
    <physiologicalReaction direction="left-to-right" evidence="22">
        <dbReference type="Rhea" id="RHEA:54861"/>
    </physiologicalReaction>
</comment>
<evidence type="ECO:0000256" key="24">
    <source>
        <dbReference type="ARBA" id="ARBA00049443"/>
    </source>
</evidence>
<keyword evidence="9" id="KW-0492">Microsome</keyword>
<dbReference type="Pfam" id="PF00743">
    <property type="entry name" value="FMO-like"/>
    <property type="match status" value="1"/>
</dbReference>
<evidence type="ECO:0000313" key="31">
    <source>
        <dbReference type="WormBase" id="H24K24.5a"/>
    </source>
</evidence>
<dbReference type="GO" id="GO:0016174">
    <property type="term" value="F:NAD(P)H oxidase H2O2-forming activity"/>
    <property type="evidence" value="ECO:0007669"/>
    <property type="project" value="UniProtKB-EC"/>
</dbReference>
<evidence type="ECO:0000256" key="5">
    <source>
        <dbReference type="ARBA" id="ARBA00022553"/>
    </source>
</evidence>
<gene>
    <name evidence="29 31" type="primary">fmo-5</name>
    <name evidence="29" type="ORF">CELE_H24K24.5</name>
    <name evidence="31" type="ORF">H24K24.5</name>
</gene>
<comment type="function">
    <text evidence="15">Acts as a Baeyer-Villiger monooxygenase on a broad range of substrates. Catalyzes the insertion of an oxygen atom into a carbon-carbon bond adjacent to a carbonyl, which converts ketones to esters. Active on diverse carbonyl compounds, whereas soft nucleophiles are mostly non- or poorly reactive. In contrast with other forms of FMO it is non- or poorly active on 'classical' substrates such as drugs, pesticides, and dietary components containing soft nucleophilic heteroatoms. Able to oxidize drug molecules bearing a carbonyl group on an aliphatic chain, such as nabumetone and pentoxifylline. Also, in the absence of substrates, shows slow but yet significant NADPH oxidase activity. Acts as a positive modulator of cholesterol biosynthesis as well as glucose homeostasis, promoting metabolic aging via pleiotropic effects.</text>
</comment>
<name>G5ED43_CAEEL</name>
<keyword evidence="4" id="KW-0488">Methylation</keyword>
<dbReference type="InterPro" id="IPR002257">
    <property type="entry name" value="Flavin_mOase_5"/>
</dbReference>
<evidence type="ECO:0000256" key="17">
    <source>
        <dbReference type="ARBA" id="ARBA00047574"/>
    </source>
</evidence>
<dbReference type="HOGENOM" id="CLU_006909_8_2_1"/>
<dbReference type="GO" id="GO:0050661">
    <property type="term" value="F:NADP binding"/>
    <property type="evidence" value="ECO:0007669"/>
    <property type="project" value="InterPro"/>
</dbReference>
<evidence type="ECO:0000256" key="11">
    <source>
        <dbReference type="ARBA" id="ARBA00022989"/>
    </source>
</evidence>
<keyword evidence="6 26" id="KW-0285">Flavoprotein</keyword>
<dbReference type="GO" id="GO:0004499">
    <property type="term" value="F:N,N-dimethylaniline monooxygenase activity"/>
    <property type="evidence" value="ECO:0007669"/>
    <property type="project" value="UniProtKB-UniRule"/>
</dbReference>
<evidence type="ECO:0000256" key="13">
    <source>
        <dbReference type="ARBA" id="ARBA00023098"/>
    </source>
</evidence>
<comment type="cofactor">
    <cofactor evidence="1 26 27">
        <name>FAD</name>
        <dbReference type="ChEBI" id="CHEBI:57692"/>
    </cofactor>
</comment>
<evidence type="ECO:0000256" key="18">
    <source>
        <dbReference type="ARBA" id="ARBA00047855"/>
    </source>
</evidence>
<dbReference type="RefSeq" id="NP_503352.1">
    <property type="nucleotide sequence ID" value="NM_070951.5"/>
</dbReference>
<comment type="catalytic activity">
    <reaction evidence="23">
        <text>heptan-4-one + NADPH + O2 + H(+) = propyl butanoate + NADP(+) + H2O</text>
        <dbReference type="Rhea" id="RHEA:54852"/>
        <dbReference type="ChEBI" id="CHEBI:15377"/>
        <dbReference type="ChEBI" id="CHEBI:15378"/>
        <dbReference type="ChEBI" id="CHEBI:15379"/>
        <dbReference type="ChEBI" id="CHEBI:57783"/>
        <dbReference type="ChEBI" id="CHEBI:58349"/>
        <dbReference type="ChEBI" id="CHEBI:89484"/>
        <dbReference type="ChEBI" id="CHEBI:89719"/>
    </reaction>
    <physiologicalReaction direction="left-to-right" evidence="23">
        <dbReference type="Rhea" id="RHEA:54853"/>
    </physiologicalReaction>
</comment>
<reference evidence="29 30" key="1">
    <citation type="journal article" date="1998" name="Science">
        <title>Genome sequence of the nematode C. elegans: a platform for investigating biology.</title>
        <authorList>
            <consortium name="The C. elegans sequencing consortium"/>
            <person name="Sulson J.E."/>
            <person name="Waterston R."/>
        </authorList>
    </citation>
    <scope>NUCLEOTIDE SEQUENCE [LARGE SCALE GENOMIC DNA]</scope>
    <source>
        <strain evidence="29 30">Bristol N2</strain>
    </source>
</reference>
<evidence type="ECO:0000256" key="22">
    <source>
        <dbReference type="ARBA" id="ARBA00048989"/>
    </source>
</evidence>
<evidence type="ECO:0000313" key="29">
    <source>
        <dbReference type="EMBL" id="CCD72438.1"/>
    </source>
</evidence>
<dbReference type="ExpressionAtlas" id="G5ED43">
    <property type="expression patterns" value="baseline and differential"/>
</dbReference>
<comment type="catalytic activity">
    <reaction evidence="17">
        <text>heptan-2-one + NADPH + O2 + H(+) = pentyl acetate + NADP(+) + H2O</text>
        <dbReference type="Rhea" id="RHEA:54836"/>
        <dbReference type="ChEBI" id="CHEBI:5672"/>
        <dbReference type="ChEBI" id="CHEBI:15377"/>
        <dbReference type="ChEBI" id="CHEBI:15378"/>
        <dbReference type="ChEBI" id="CHEBI:15379"/>
        <dbReference type="ChEBI" id="CHEBI:57783"/>
        <dbReference type="ChEBI" id="CHEBI:58349"/>
        <dbReference type="ChEBI" id="CHEBI:87362"/>
    </reaction>
    <physiologicalReaction direction="left-to-right" evidence="17">
        <dbReference type="Rhea" id="RHEA:54837"/>
    </physiologicalReaction>
</comment>
<dbReference type="STRING" id="6239.H24K24.5a.1"/>
<evidence type="ECO:0000256" key="16">
    <source>
        <dbReference type="ARBA" id="ARBA00047426"/>
    </source>
</evidence>
<keyword evidence="14 26" id="KW-0472">Membrane</keyword>
<reference evidence="29" key="2">
    <citation type="submission" date="2003-03" db="EMBL/GenBank/DDBJ databases">
        <authorList>
            <person name="Sulson J.E."/>
            <person name="Waterston R."/>
        </authorList>
    </citation>
    <scope>NUCLEOTIDE SEQUENCE</scope>
    <source>
        <strain evidence="29">Bristol N2</strain>
    </source>
</reference>
<dbReference type="InterPro" id="IPR020946">
    <property type="entry name" value="Flavin_mOase-like"/>
</dbReference>
<dbReference type="FunCoup" id="G5ED43">
    <property type="interactions" value="423"/>
</dbReference>
<proteinExistence type="evidence at protein level"/>
<keyword evidence="12 26" id="KW-0560">Oxidoreductase</keyword>
<reference evidence="28" key="3">
    <citation type="journal article" date="2005" name="Gene">
        <title>The fmo genes of Caenorhabditis elegans and C. briggsae: characterisation, gene expression and comparative genomic analysis.</title>
        <authorList>
            <person name="Petalcorin M.I."/>
            <person name="Joshua G.W."/>
            <person name="Agapow P.M."/>
            <person name="Dolphin C.T."/>
        </authorList>
    </citation>
    <scope>NUCLEOTIDE SEQUENCE</scope>
</reference>
<dbReference type="Reactome" id="R-CEL-217271">
    <property type="pathway name" value="FMO oxidises nucleophiles"/>
</dbReference>
<dbReference type="EMBL" id="AJ582073">
    <property type="protein sequence ID" value="CAE46543.1"/>
    <property type="molecule type" value="mRNA"/>
</dbReference>
<comment type="catalytic activity">
    <reaction evidence="25">
        <text>octan-3-one + NADPH + O2 + H(+) = pentyl propanoate + NADP(+) + H2O</text>
        <dbReference type="Rhea" id="RHEA:54840"/>
        <dbReference type="ChEBI" id="CHEBI:15377"/>
        <dbReference type="ChEBI" id="CHEBI:15378"/>
        <dbReference type="ChEBI" id="CHEBI:15379"/>
        <dbReference type="ChEBI" id="CHEBI:57783"/>
        <dbReference type="ChEBI" id="CHEBI:58349"/>
        <dbReference type="ChEBI" id="CHEBI:80946"/>
        <dbReference type="ChEBI" id="CHEBI:87373"/>
    </reaction>
    <physiologicalReaction direction="left-to-right" evidence="25">
        <dbReference type="Rhea" id="RHEA:54841"/>
    </physiologicalReaction>
</comment>
<comment type="similarity">
    <text evidence="3 26 27">Belongs to the FMO family.</text>
</comment>
<keyword evidence="5" id="KW-0597">Phosphoprotein</keyword>
<evidence type="ECO:0000313" key="28">
    <source>
        <dbReference type="EMBL" id="CAE46543.1"/>
    </source>
</evidence>
<evidence type="ECO:0000256" key="7">
    <source>
        <dbReference type="ARBA" id="ARBA00022692"/>
    </source>
</evidence>
<organism evidence="29 30">
    <name type="scientific">Caenorhabditis elegans</name>
    <dbReference type="NCBI Taxonomy" id="6239"/>
    <lineage>
        <taxon>Eukaryota</taxon>
        <taxon>Metazoa</taxon>
        <taxon>Ecdysozoa</taxon>
        <taxon>Nematoda</taxon>
        <taxon>Chromadorea</taxon>
        <taxon>Rhabditida</taxon>
        <taxon>Rhabditina</taxon>
        <taxon>Rhabditomorpha</taxon>
        <taxon>Rhabditoidea</taxon>
        <taxon>Rhabditidae</taxon>
        <taxon>Peloderinae</taxon>
        <taxon>Caenorhabditis</taxon>
    </lineage>
</organism>
<comment type="catalytic activity">
    <reaction evidence="18">
        <text>sulcatone + NADPH + O2 + H(+) = 4-methylpent-3-en-1-yl acetate + NADP(+) + H2O</text>
        <dbReference type="Rhea" id="RHEA:54864"/>
        <dbReference type="ChEBI" id="CHEBI:15377"/>
        <dbReference type="ChEBI" id="CHEBI:15378"/>
        <dbReference type="ChEBI" id="CHEBI:15379"/>
        <dbReference type="ChEBI" id="CHEBI:16310"/>
        <dbReference type="ChEBI" id="CHEBI:57783"/>
        <dbReference type="ChEBI" id="CHEBI:58349"/>
        <dbReference type="ChEBI" id="CHEBI:138373"/>
    </reaction>
    <physiologicalReaction direction="left-to-right" evidence="18">
        <dbReference type="Rhea" id="RHEA:54865"/>
    </physiologicalReaction>
</comment>
<evidence type="ECO:0000256" key="23">
    <source>
        <dbReference type="ARBA" id="ARBA00048990"/>
    </source>
</evidence>
<dbReference type="PRINTS" id="PR01125">
    <property type="entry name" value="FMOXYGENASE5"/>
</dbReference>
<dbReference type="WormBase" id="H24K24.5a">
    <property type="protein sequence ID" value="CE20989"/>
    <property type="gene ID" value="WBGene00001480"/>
    <property type="gene designation" value="fmo-5"/>
</dbReference>
<keyword evidence="8 26" id="KW-0274">FAD</keyword>
<evidence type="ECO:0000256" key="15">
    <source>
        <dbReference type="ARBA" id="ARBA00045722"/>
    </source>
</evidence>
<evidence type="ECO:0000256" key="25">
    <source>
        <dbReference type="ARBA" id="ARBA00049475"/>
    </source>
</evidence>
<comment type="catalytic activity">
    <reaction evidence="24">
        <text>N,N-dimethylaniline + NADPH + O2 + H(+) = N,N-dimethylaniline N-oxide + NADP(+) + H2O</text>
        <dbReference type="Rhea" id="RHEA:24468"/>
        <dbReference type="ChEBI" id="CHEBI:15377"/>
        <dbReference type="ChEBI" id="CHEBI:15378"/>
        <dbReference type="ChEBI" id="CHEBI:15379"/>
        <dbReference type="ChEBI" id="CHEBI:16269"/>
        <dbReference type="ChEBI" id="CHEBI:17735"/>
        <dbReference type="ChEBI" id="CHEBI:57783"/>
        <dbReference type="ChEBI" id="CHEBI:58349"/>
        <dbReference type="EC" id="1.14.13.8"/>
    </reaction>
    <physiologicalReaction direction="left-to-right" evidence="24">
        <dbReference type="Rhea" id="RHEA:24469"/>
    </physiologicalReaction>
</comment>
<comment type="catalytic activity">
    <reaction evidence="16">
        <text>hexan-3-one + NADPH + O2 + H(+) = propyl propanoate + NADP(+) + H2O</text>
        <dbReference type="Rhea" id="RHEA:54848"/>
        <dbReference type="ChEBI" id="CHEBI:15377"/>
        <dbReference type="ChEBI" id="CHEBI:15378"/>
        <dbReference type="ChEBI" id="CHEBI:15379"/>
        <dbReference type="ChEBI" id="CHEBI:57783"/>
        <dbReference type="ChEBI" id="CHEBI:58349"/>
        <dbReference type="ChEBI" id="CHEBI:89828"/>
        <dbReference type="ChEBI" id="CHEBI:89891"/>
    </reaction>
    <physiologicalReaction direction="left-to-right" evidence="16">
        <dbReference type="Rhea" id="RHEA:54849"/>
    </physiologicalReaction>
</comment>
<dbReference type="InterPro" id="IPR050346">
    <property type="entry name" value="FMO-like"/>
</dbReference>
<evidence type="ECO:0000256" key="4">
    <source>
        <dbReference type="ARBA" id="ARBA00022481"/>
    </source>
</evidence>
<dbReference type="CTD" id="178596"/>
<dbReference type="SUPFAM" id="SSF51905">
    <property type="entry name" value="FAD/NAD(P)-binding domain"/>
    <property type="match status" value="2"/>
</dbReference>
<evidence type="ECO:0000256" key="12">
    <source>
        <dbReference type="ARBA" id="ARBA00023002"/>
    </source>
</evidence>
<accession>G5ED43</accession>
<evidence type="ECO:0000313" key="30">
    <source>
        <dbReference type="Proteomes" id="UP000001940"/>
    </source>
</evidence>
<protein>
    <recommendedName>
        <fullName evidence="27">Flavin-containing monooxygenase</fullName>
        <ecNumber evidence="27">1.-.-.-</ecNumber>
    </recommendedName>
</protein>
<dbReference type="PeptideAtlas" id="G5ED43"/>
<dbReference type="InterPro" id="IPR036188">
    <property type="entry name" value="FAD/NAD-bd_sf"/>
</dbReference>
<comment type="catalytic activity">
    <reaction evidence="21">
        <text>octan-3-one + NADPH + O2 + H(+) = ethyl hexanoate + NADP(+) + H2O</text>
        <dbReference type="Rhea" id="RHEA:54856"/>
        <dbReference type="ChEBI" id="CHEBI:15377"/>
        <dbReference type="ChEBI" id="CHEBI:15378"/>
        <dbReference type="ChEBI" id="CHEBI:15379"/>
        <dbReference type="ChEBI" id="CHEBI:57783"/>
        <dbReference type="ChEBI" id="CHEBI:58349"/>
        <dbReference type="ChEBI" id="CHEBI:80946"/>
        <dbReference type="ChEBI" id="CHEBI:86055"/>
    </reaction>
    <physiologicalReaction direction="left-to-right" evidence="21">
        <dbReference type="Rhea" id="RHEA:54857"/>
    </physiologicalReaction>
</comment>
<evidence type="ECO:0000256" key="21">
    <source>
        <dbReference type="ARBA" id="ARBA00048459"/>
    </source>
</evidence>
<dbReference type="Bgee" id="WBGene00001480">
    <property type="expression patterns" value="Expressed in larva and 4 other cell types or tissues"/>
</dbReference>
<dbReference type="FunFam" id="3.50.50.60:FF:000608">
    <property type="entry name" value="Flavin-containing monooxygenase"/>
    <property type="match status" value="1"/>
</dbReference>
<evidence type="ECO:0000256" key="19">
    <source>
        <dbReference type="ARBA" id="ARBA00047864"/>
    </source>
</evidence>
<keyword evidence="32" id="KW-1267">Proteomics identification</keyword>
<dbReference type="eggNOG" id="KOG1399">
    <property type="taxonomic scope" value="Eukaryota"/>
</dbReference>
<evidence type="ECO:0000256" key="26">
    <source>
        <dbReference type="PIRNR" id="PIRNR000332"/>
    </source>
</evidence>
<comment type="subcellular location">
    <subcellularLocation>
        <location evidence="26">Endoplasmic reticulum membrane</location>
    </subcellularLocation>
    <subcellularLocation>
        <location evidence="2">Microsome membrane</location>
    </subcellularLocation>
</comment>
<dbReference type="Proteomes" id="UP000001940">
    <property type="component" value="Chromosome V"/>
</dbReference>
<keyword evidence="26 27" id="KW-0503">Monooxygenase</keyword>
<dbReference type="InterPro" id="IPR000960">
    <property type="entry name" value="Flavin_mOase"/>
</dbReference>
<evidence type="ECO:0000256" key="27">
    <source>
        <dbReference type="RuleBase" id="RU361177"/>
    </source>
</evidence>
<dbReference type="EC" id="1.-.-.-" evidence="27"/>
<dbReference type="AlphaFoldDB" id="G5ED43"/>
<comment type="catalytic activity">
    <reaction evidence="19">
        <text>NADPH + O2 + H(+) = H2O2 + NADP(+)</text>
        <dbReference type="Rhea" id="RHEA:11260"/>
        <dbReference type="ChEBI" id="CHEBI:15378"/>
        <dbReference type="ChEBI" id="CHEBI:15379"/>
        <dbReference type="ChEBI" id="CHEBI:16240"/>
        <dbReference type="ChEBI" id="CHEBI:57783"/>
        <dbReference type="ChEBI" id="CHEBI:58349"/>
        <dbReference type="EC" id="1.6.3.1"/>
    </reaction>
    <physiologicalReaction direction="left-to-right" evidence="19">
        <dbReference type="Rhea" id="RHEA:11261"/>
    </physiologicalReaction>
</comment>
<evidence type="ECO:0000256" key="2">
    <source>
        <dbReference type="ARBA" id="ARBA00004524"/>
    </source>
</evidence>
<dbReference type="GO" id="GO:0005789">
    <property type="term" value="C:endoplasmic reticulum membrane"/>
    <property type="evidence" value="ECO:0007669"/>
    <property type="project" value="UniProtKB-SubCell"/>
</dbReference>
<keyword evidence="26" id="KW-0256">Endoplasmic reticulum</keyword>
<sequence length="518" mass="58735">MVAKKQLLVVGAGASGLPSIRHALLHPNVEVTCFEKSGDIGGLWNFKPDQTDLSTVMKSTVINTSKEMTAYSDFPPEDTMANFMHNREMCRYLKSYAEHYGLLKHIKLNHSVVSIERNHDYSTTGKWKVRYTDESGKFHEKIFDGVMICSGHHAIPHIPEPWPGQEKFKGRIIHSHDYKDHKGYEDKVIVVVGIGNSGGDCAVELSRIGKQVYLVTRRGSWIFSRLSDRGEPVDLVFNTKFQMQLVDMIPSSIMNWNFERILNNKVDHEKYGLKPKHAAMAAHLTLNDELPNRIACGTVRVKPGIKSFTETGVQFDDGSFVEGVDEVILATGFSYHFDMIEGGKLIEVDENKSDIYKYVFPLATADHNTLAVIGLIQPLGSIMPISEMQARVYMESFANGMKLPSKDQMLTDIAEKREIMSARYVASRRHTIQVDYASYMHELGEIIGCNPDMRSLWMWKPLTAWKVYFGPCVPYVFRLNGPNKWEGAEAAIWDVDYRSERATNSKIARKSLEGKKRQ</sequence>
<dbReference type="FunFam" id="3.50.50.60:FF:000023">
    <property type="entry name" value="Dimethylaniline monooxygenase [N-oxide-forming]"/>
    <property type="match status" value="1"/>
</dbReference>
<dbReference type="GO" id="GO:0004497">
    <property type="term" value="F:monooxygenase activity"/>
    <property type="evidence" value="ECO:0000318"/>
    <property type="project" value="GO_Central"/>
</dbReference>
<evidence type="ECO:0000256" key="1">
    <source>
        <dbReference type="ARBA" id="ARBA00001974"/>
    </source>
</evidence>
<dbReference type="EMBL" id="BX284605">
    <property type="protein sequence ID" value="CCD72438.1"/>
    <property type="molecule type" value="Genomic_DNA"/>
</dbReference>
<dbReference type="GO" id="GO:0006629">
    <property type="term" value="P:lipid metabolic process"/>
    <property type="evidence" value="ECO:0007669"/>
    <property type="project" value="UniProtKB-KW"/>
</dbReference>
<dbReference type="PANTHER" id="PTHR23023">
    <property type="entry name" value="DIMETHYLANILINE MONOOXYGENASE"/>
    <property type="match status" value="1"/>
</dbReference>
<keyword evidence="30" id="KW-1185">Reference proteome</keyword>
<evidence type="ECO:0000256" key="8">
    <source>
        <dbReference type="ARBA" id="ARBA00022827"/>
    </source>
</evidence>
<evidence type="ECO:0000256" key="14">
    <source>
        <dbReference type="ARBA" id="ARBA00023136"/>
    </source>
</evidence>
<dbReference type="PaxDb" id="6239-H24K24.5"/>
<dbReference type="SMR" id="G5ED43"/>
<comment type="catalytic activity">
    <reaction evidence="20">
        <text>hexan-3-one + NADPH + O2 + H(+) = ethyl butanoate + NADP(+) + H2O</text>
        <dbReference type="Rhea" id="RHEA:54844"/>
        <dbReference type="ChEBI" id="CHEBI:15377"/>
        <dbReference type="ChEBI" id="CHEBI:15378"/>
        <dbReference type="ChEBI" id="CHEBI:15379"/>
        <dbReference type="ChEBI" id="CHEBI:57783"/>
        <dbReference type="ChEBI" id="CHEBI:58349"/>
        <dbReference type="ChEBI" id="CHEBI:88764"/>
        <dbReference type="ChEBI" id="CHEBI:89891"/>
    </reaction>
    <physiologicalReaction direction="left-to-right" evidence="20">
        <dbReference type="Rhea" id="RHEA:54845"/>
    </physiologicalReaction>
</comment>
<dbReference type="OMA" id="CTGYKND"/>
<dbReference type="Gene3D" id="3.50.50.60">
    <property type="entry name" value="FAD/NAD(P)-binding domain"/>
    <property type="match status" value="1"/>
</dbReference>
<keyword evidence="13" id="KW-0443">Lipid metabolism</keyword>
<keyword evidence="11" id="KW-1133">Transmembrane helix</keyword>
<dbReference type="GeneID" id="178596"/>
<evidence type="ECO:0007829" key="32">
    <source>
        <dbReference type="PeptideAtlas" id="G5ED43"/>
    </source>
</evidence>
<dbReference type="FunFam" id="3.50.50.60:FF:000663">
    <property type="entry name" value="Dimethylaniline monooxygenase [N-oxide-forming]"/>
    <property type="match status" value="1"/>
</dbReference>
<evidence type="ECO:0000256" key="10">
    <source>
        <dbReference type="ARBA" id="ARBA00022857"/>
    </source>
</evidence>
<dbReference type="GO" id="GO:0050660">
    <property type="term" value="F:flavin adenine dinucleotide binding"/>
    <property type="evidence" value="ECO:0007669"/>
    <property type="project" value="InterPro"/>
</dbReference>
<evidence type="ECO:0000256" key="9">
    <source>
        <dbReference type="ARBA" id="ARBA00022848"/>
    </source>
</evidence>
<dbReference type="AGR" id="WB:WBGene00001480"/>